<evidence type="ECO:0000256" key="1">
    <source>
        <dbReference type="ARBA" id="ARBA00004141"/>
    </source>
</evidence>
<dbReference type="InterPro" id="IPR035952">
    <property type="entry name" value="Rhomboid-like_sf"/>
</dbReference>
<comment type="subcellular location">
    <subcellularLocation>
        <location evidence="1">Membrane</location>
        <topology evidence="1">Multi-pass membrane protein</topology>
    </subcellularLocation>
</comment>
<dbReference type="Proteomes" id="UP000501570">
    <property type="component" value="Chromosome"/>
</dbReference>
<dbReference type="GO" id="GO:0008233">
    <property type="term" value="F:peptidase activity"/>
    <property type="evidence" value="ECO:0007669"/>
    <property type="project" value="UniProtKB-KW"/>
</dbReference>
<feature type="transmembrane region" description="Helical" evidence="7">
    <location>
        <begin position="326"/>
        <end position="348"/>
    </location>
</feature>
<dbReference type="SUPFAM" id="SSF144091">
    <property type="entry name" value="Rhomboid-like"/>
    <property type="match status" value="1"/>
</dbReference>
<dbReference type="Pfam" id="PF01694">
    <property type="entry name" value="Rhomboid"/>
    <property type="match status" value="1"/>
</dbReference>
<evidence type="ECO:0000256" key="6">
    <source>
        <dbReference type="ARBA" id="ARBA00023136"/>
    </source>
</evidence>
<evidence type="ECO:0000313" key="9">
    <source>
        <dbReference type="EMBL" id="QIY92317.1"/>
    </source>
</evidence>
<keyword evidence="3 7" id="KW-0812">Transmembrane</keyword>
<proteinExistence type="inferred from homology"/>
<dbReference type="Gene3D" id="1.20.1540.10">
    <property type="entry name" value="Rhomboid-like"/>
    <property type="match status" value="1"/>
</dbReference>
<dbReference type="GO" id="GO:0006508">
    <property type="term" value="P:proteolysis"/>
    <property type="evidence" value="ECO:0007669"/>
    <property type="project" value="UniProtKB-KW"/>
</dbReference>
<evidence type="ECO:0000256" key="7">
    <source>
        <dbReference type="SAM" id="Phobius"/>
    </source>
</evidence>
<feature type="transmembrane region" description="Helical" evidence="7">
    <location>
        <begin position="409"/>
        <end position="427"/>
    </location>
</feature>
<feature type="transmembrane region" description="Helical" evidence="7">
    <location>
        <begin position="45"/>
        <end position="63"/>
    </location>
</feature>
<feature type="transmembrane region" description="Helical" evidence="7">
    <location>
        <begin position="266"/>
        <end position="286"/>
    </location>
</feature>
<evidence type="ECO:0000256" key="5">
    <source>
        <dbReference type="ARBA" id="ARBA00022989"/>
    </source>
</evidence>
<dbReference type="PANTHER" id="PTHR43731:SF14">
    <property type="entry name" value="PRESENILIN-ASSOCIATED RHOMBOID-LIKE PROTEIN, MITOCHONDRIAL"/>
    <property type="match status" value="1"/>
</dbReference>
<name>A0ABX6KUP6_CHRGL</name>
<sequence>MAGFTNKLKFIYKPFVIIATGFIITYTFLHWLLFIKAGIPLKEEILNFWLPFGLPWIPVFIWLRPRIKLLQFKNDNSSFFYQLIACIAIAIPTIIAQEYLITATGKLTQLDNISQILQHDKTKYYSIKNYYIDKEHIAVQNTATVTGKNNQNFNMLIYVAIPILENDTKVGSLNKFWLGKKYHEQISNSLSDQEKEAKYKIFTEKSQKEFENTDFRKFTYLEVIGNTEDHDEFNNALKQLKQNSTEENLVFVAKTEPFEARNGKKLPWILGTFGMGLLVYFILLLFPKFQENKLKKFKKGETTKNTDVKEILDLFIPKEGFYITPVIINLNLLIYIIMVFSGLGLLSFKGQNLLNWGANFKPLTTNGQWWRLLTSTFLHGGFMHIVANMYGLLFVGIFLEPLLGKVKYALIYLTTGILASFASILWYDATISVGASGAIFGLYGFFLACLVLKVFPPDFGKAFLISTLVFVGVNLLMGLAGGIDNAAHIGGLISGFIIGVIMSGQIKKQIKLSTEYENEE</sequence>
<protein>
    <submittedName>
        <fullName evidence="9">Rhomboid family intramembrane serine protease</fullName>
    </submittedName>
</protein>
<accession>A0ABX6KUP6</accession>
<keyword evidence="9" id="KW-0645">Protease</keyword>
<feature type="transmembrane region" description="Helical" evidence="7">
    <location>
        <begin position="433"/>
        <end position="455"/>
    </location>
</feature>
<evidence type="ECO:0000256" key="2">
    <source>
        <dbReference type="ARBA" id="ARBA00009045"/>
    </source>
</evidence>
<reference evidence="9 10" key="1">
    <citation type="submission" date="2019-09" db="EMBL/GenBank/DDBJ databases">
        <title>FDA dAtabase for Regulatory Grade micrObial Sequences (FDA-ARGOS): Supporting development and validation of Infectious Disease Dx tests.</title>
        <authorList>
            <person name="Sciortino C."/>
            <person name="Tallon L."/>
            <person name="Sadzewicz L."/>
            <person name="Vavikolanu K."/>
            <person name="Mehta A."/>
            <person name="Aluvathingal J."/>
            <person name="Nadendla S."/>
            <person name="Nandy P."/>
            <person name="Geyer C."/>
            <person name="Yan Y."/>
            <person name="Sichtig H."/>
        </authorList>
    </citation>
    <scope>NUCLEOTIDE SEQUENCE [LARGE SCALE GENOMIC DNA]</scope>
    <source>
        <strain evidence="9 10">FDAARGOS_636</strain>
    </source>
</reference>
<keyword evidence="5 7" id="KW-1133">Transmembrane helix</keyword>
<feature type="transmembrane region" description="Helical" evidence="7">
    <location>
        <begin position="462"/>
        <end position="480"/>
    </location>
</feature>
<dbReference type="InterPro" id="IPR022764">
    <property type="entry name" value="Peptidase_S54_rhomboid_dom"/>
</dbReference>
<evidence type="ECO:0000313" key="10">
    <source>
        <dbReference type="Proteomes" id="UP000501570"/>
    </source>
</evidence>
<feature type="domain" description="Peptidase S54 rhomboid" evidence="8">
    <location>
        <begin position="367"/>
        <end position="503"/>
    </location>
</feature>
<feature type="transmembrane region" description="Helical" evidence="7">
    <location>
        <begin position="486"/>
        <end position="504"/>
    </location>
</feature>
<organism evidence="9 10">
    <name type="scientific">Chryseobacterium gallinarum</name>
    <dbReference type="NCBI Taxonomy" id="1324352"/>
    <lineage>
        <taxon>Bacteria</taxon>
        <taxon>Pseudomonadati</taxon>
        <taxon>Bacteroidota</taxon>
        <taxon>Flavobacteriia</taxon>
        <taxon>Flavobacteriales</taxon>
        <taxon>Weeksellaceae</taxon>
        <taxon>Chryseobacterium group</taxon>
        <taxon>Chryseobacterium</taxon>
    </lineage>
</organism>
<evidence type="ECO:0000259" key="8">
    <source>
        <dbReference type="Pfam" id="PF01694"/>
    </source>
</evidence>
<dbReference type="InterPro" id="IPR050925">
    <property type="entry name" value="Rhomboid_protease_S54"/>
</dbReference>
<evidence type="ECO:0000256" key="4">
    <source>
        <dbReference type="ARBA" id="ARBA00022801"/>
    </source>
</evidence>
<feature type="transmembrane region" description="Helical" evidence="7">
    <location>
        <begin position="368"/>
        <end position="397"/>
    </location>
</feature>
<keyword evidence="4" id="KW-0378">Hydrolase</keyword>
<dbReference type="PANTHER" id="PTHR43731">
    <property type="entry name" value="RHOMBOID PROTEASE"/>
    <property type="match status" value="1"/>
</dbReference>
<keyword evidence="10" id="KW-1185">Reference proteome</keyword>
<feature type="transmembrane region" description="Helical" evidence="7">
    <location>
        <begin position="79"/>
        <end position="100"/>
    </location>
</feature>
<keyword evidence="6 7" id="KW-0472">Membrane</keyword>
<feature type="transmembrane region" description="Helical" evidence="7">
    <location>
        <begin position="12"/>
        <end position="33"/>
    </location>
</feature>
<dbReference type="RefSeq" id="WP_168239300.1">
    <property type="nucleotide sequence ID" value="NZ_CP050995.1"/>
</dbReference>
<evidence type="ECO:0000256" key="3">
    <source>
        <dbReference type="ARBA" id="ARBA00022692"/>
    </source>
</evidence>
<dbReference type="EMBL" id="CP050995">
    <property type="protein sequence ID" value="QIY92317.1"/>
    <property type="molecule type" value="Genomic_DNA"/>
</dbReference>
<comment type="similarity">
    <text evidence="2">Belongs to the peptidase S54 family.</text>
</comment>
<gene>
    <name evidence="9" type="ORF">FOB44_17360</name>
</gene>